<reference evidence="1 2" key="1">
    <citation type="journal article" date="2011" name="BMC Genomics">
        <title>Insight into cross-talk between intra-amoebal pathogens.</title>
        <authorList>
            <person name="Gimenez G."/>
            <person name="Bertelli C."/>
            <person name="Moliner C."/>
            <person name="Robert C."/>
            <person name="Raoult D."/>
            <person name="Fournier P.E."/>
            <person name="Greub G."/>
        </authorList>
    </citation>
    <scope>NUCLEOTIDE SEQUENCE [LARGE SCALE GENOMIC DNA]</scope>
    <source>
        <strain evidence="1 2">LLAP12</strain>
    </source>
</reference>
<protein>
    <submittedName>
        <fullName evidence="1">Uncharacterized protein</fullName>
    </submittedName>
</protein>
<sequence>MTNMEPLKIIVIDDNKAIHKDFIKTLSFTEVNKQSDIEKNYLVTFPKKIKIYYPIFKSTPRYKAKKALSSLKKHLKTAILMRWHL</sequence>
<dbReference type="Proteomes" id="UP000002770">
    <property type="component" value="Unassembled WGS sequence"/>
</dbReference>
<accession>G9EJI6</accession>
<dbReference type="InParanoid" id="G9EJI6"/>
<gene>
    <name evidence="1" type="ORF">LDG_5351</name>
</gene>
<dbReference type="AlphaFoldDB" id="G9EJI6"/>
<name>G9EJI6_9GAMM</name>
<evidence type="ECO:0000313" key="1">
    <source>
        <dbReference type="EMBL" id="EHL32574.1"/>
    </source>
</evidence>
<proteinExistence type="predicted"/>
<organism evidence="1 2">
    <name type="scientific">Legionella drancourtii LLAP12</name>
    <dbReference type="NCBI Taxonomy" id="658187"/>
    <lineage>
        <taxon>Bacteria</taxon>
        <taxon>Pseudomonadati</taxon>
        <taxon>Pseudomonadota</taxon>
        <taxon>Gammaproteobacteria</taxon>
        <taxon>Legionellales</taxon>
        <taxon>Legionellaceae</taxon>
        <taxon>Legionella</taxon>
    </lineage>
</organism>
<dbReference type="STRING" id="658187.LDG_5351"/>
<dbReference type="RefSeq" id="WP_006869333.1">
    <property type="nucleotide sequence ID" value="NZ_JH413797.1"/>
</dbReference>
<evidence type="ECO:0000313" key="2">
    <source>
        <dbReference type="Proteomes" id="UP000002770"/>
    </source>
</evidence>
<dbReference type="EMBL" id="JH413797">
    <property type="protein sequence ID" value="EHL32574.1"/>
    <property type="molecule type" value="Genomic_DNA"/>
</dbReference>
<keyword evidence="2" id="KW-1185">Reference proteome</keyword>
<dbReference type="HOGENOM" id="CLU_2508636_0_0_6"/>